<evidence type="ECO:0000313" key="5">
    <source>
        <dbReference type="EMBL" id="KAH7441241.1"/>
    </source>
</evidence>
<feature type="region of interest" description="Disordered" evidence="3">
    <location>
        <begin position="547"/>
        <end position="583"/>
    </location>
</feature>
<accession>A0A8T2UYC2</accession>
<feature type="domain" description="RRM" evidence="4">
    <location>
        <begin position="372"/>
        <end position="449"/>
    </location>
</feature>
<feature type="region of interest" description="Disordered" evidence="3">
    <location>
        <begin position="688"/>
        <end position="763"/>
    </location>
</feature>
<feature type="region of interest" description="Disordered" evidence="3">
    <location>
        <begin position="98"/>
        <end position="159"/>
    </location>
</feature>
<dbReference type="GO" id="GO:0003723">
    <property type="term" value="F:RNA binding"/>
    <property type="evidence" value="ECO:0007669"/>
    <property type="project" value="UniProtKB-UniRule"/>
</dbReference>
<dbReference type="EMBL" id="CM035408">
    <property type="protein sequence ID" value="KAH7441241.1"/>
    <property type="molecule type" value="Genomic_DNA"/>
</dbReference>
<proteinExistence type="predicted"/>
<evidence type="ECO:0000256" key="2">
    <source>
        <dbReference type="PROSITE-ProRule" id="PRU00176"/>
    </source>
</evidence>
<evidence type="ECO:0000313" key="6">
    <source>
        <dbReference type="Proteomes" id="UP000825935"/>
    </source>
</evidence>
<dbReference type="InterPro" id="IPR012677">
    <property type="entry name" value="Nucleotide-bd_a/b_plait_sf"/>
</dbReference>
<dbReference type="AlphaFoldDB" id="A0A8T2UYC2"/>
<name>A0A8T2UYC2_CERRI</name>
<feature type="domain" description="RRM" evidence="4">
    <location>
        <begin position="292"/>
        <end position="370"/>
    </location>
</feature>
<dbReference type="Pfam" id="PF00076">
    <property type="entry name" value="RRM_1"/>
    <property type="match status" value="2"/>
</dbReference>
<feature type="compositionally biased region" description="Low complexity" evidence="3">
    <location>
        <begin position="562"/>
        <end position="578"/>
    </location>
</feature>
<feature type="compositionally biased region" description="Polar residues" evidence="3">
    <location>
        <begin position="700"/>
        <end position="717"/>
    </location>
</feature>
<dbReference type="InterPro" id="IPR035979">
    <property type="entry name" value="RBD_domain_sf"/>
</dbReference>
<keyword evidence="1 2" id="KW-0694">RNA-binding</keyword>
<comment type="caution">
    <text evidence="5">The sequence shown here is derived from an EMBL/GenBank/DDBJ whole genome shotgun (WGS) entry which is preliminary data.</text>
</comment>
<evidence type="ECO:0000256" key="1">
    <source>
        <dbReference type="ARBA" id="ARBA00022884"/>
    </source>
</evidence>
<feature type="compositionally biased region" description="Gly residues" evidence="3">
    <location>
        <begin position="552"/>
        <end position="561"/>
    </location>
</feature>
<protein>
    <recommendedName>
        <fullName evidence="4">RRM domain-containing protein</fullName>
    </recommendedName>
</protein>
<evidence type="ECO:0000259" key="4">
    <source>
        <dbReference type="PROSITE" id="PS50102"/>
    </source>
</evidence>
<dbReference type="Gene3D" id="3.30.70.330">
    <property type="match status" value="3"/>
</dbReference>
<feature type="compositionally biased region" description="Basic and acidic residues" evidence="3">
    <location>
        <begin position="144"/>
        <end position="154"/>
    </location>
</feature>
<dbReference type="OrthoDB" id="639027at2759"/>
<dbReference type="CDD" id="cd00590">
    <property type="entry name" value="RRM_SF"/>
    <property type="match status" value="2"/>
</dbReference>
<feature type="compositionally biased region" description="Polar residues" evidence="3">
    <location>
        <begin position="1038"/>
        <end position="1072"/>
    </location>
</feature>
<dbReference type="SUPFAM" id="SSF54928">
    <property type="entry name" value="RNA-binding domain, RBD"/>
    <property type="match status" value="3"/>
</dbReference>
<feature type="region of interest" description="Disordered" evidence="3">
    <location>
        <begin position="1038"/>
        <end position="1086"/>
    </location>
</feature>
<feature type="compositionally biased region" description="Polar residues" evidence="3">
    <location>
        <begin position="98"/>
        <end position="130"/>
    </location>
</feature>
<gene>
    <name evidence="5" type="ORF">KP509_03G030500</name>
</gene>
<evidence type="ECO:0000256" key="3">
    <source>
        <dbReference type="SAM" id="MobiDB-lite"/>
    </source>
</evidence>
<reference evidence="5" key="1">
    <citation type="submission" date="2021-08" db="EMBL/GenBank/DDBJ databases">
        <title>WGS assembly of Ceratopteris richardii.</title>
        <authorList>
            <person name="Marchant D.B."/>
            <person name="Chen G."/>
            <person name="Jenkins J."/>
            <person name="Shu S."/>
            <person name="Leebens-Mack J."/>
            <person name="Grimwood J."/>
            <person name="Schmutz J."/>
            <person name="Soltis P."/>
            <person name="Soltis D."/>
            <person name="Chen Z.-H."/>
        </authorList>
    </citation>
    <scope>NUCLEOTIDE SEQUENCE</scope>
    <source>
        <strain evidence="5">Whitten #5841</strain>
        <tissue evidence="5">Leaf</tissue>
    </source>
</reference>
<feature type="compositionally biased region" description="Low complexity" evidence="3">
    <location>
        <begin position="746"/>
        <end position="763"/>
    </location>
</feature>
<dbReference type="SMART" id="SM00360">
    <property type="entry name" value="RRM"/>
    <property type="match status" value="3"/>
</dbReference>
<dbReference type="PROSITE" id="PS50102">
    <property type="entry name" value="RRM"/>
    <property type="match status" value="3"/>
</dbReference>
<feature type="compositionally biased region" description="Low complexity" evidence="3">
    <location>
        <begin position="719"/>
        <end position="733"/>
    </location>
</feature>
<keyword evidence="6" id="KW-1185">Reference proteome</keyword>
<dbReference type="InterPro" id="IPR000504">
    <property type="entry name" value="RRM_dom"/>
</dbReference>
<dbReference type="Proteomes" id="UP000825935">
    <property type="component" value="Chromosome 3"/>
</dbReference>
<dbReference type="PANTHER" id="PTHR10352">
    <property type="entry name" value="EUKARYOTIC TRANSLATION INITIATION FACTOR 3 SUBUNIT G"/>
    <property type="match status" value="1"/>
</dbReference>
<dbReference type="OMA" id="VEWSDCK"/>
<feature type="domain" description="RRM" evidence="4">
    <location>
        <begin position="458"/>
        <end position="537"/>
    </location>
</feature>
<sequence length="1086" mass="117594">MASQHVEGAESLNNGESAVHNATEVGERNASVSPDRNLIAPQNNCLEVPVISTSHTAPLEEVHMSKTIAGENMNSNQDSVAPPNATCLGAASTVSVVENDTDSVSLPSTTENVQSGNVKQDASNAPQSLSPLEPNDGSIASGDETSHVEGRTEDNPLVGTCSATDAIPCELTSTPDSGSDALKNPMVESDIGAKEEVESVSVATADSTVTIDVPADSSALVDAEFKAPVVNDSVVMEAKTDHLAESVALSEDPKVGTEPPLEELTRTASKLDEDLPPEIDSIEVPIHWHPKPCVHVSSIGGTLTEEEILSLFNNYGQVSSVTFENERHDAAIVRYEHQADAGDELLPQVREATNNTKLGEKTLIVEPFRPDSLLFVGNLTPGIDDTGLEEMFKPHGRIERAFVLKNAEGHSKCYGFVEYSLKSQAITAKSLMGNINMDGRVLRVEWSDCRKVEDMFSTVLFIDRIPREGPHIEVSLKNLFSKYGKIRDSHLAIGSGNQMRGFGFIDFYHSQSADKAHQALDGHLFEGSNIRVSYANPSKSAQSYKFRYSSQGGQGPMGRPGSGMLMGPPPRGSSRGPSPRMPAPMPLLPSRFMNPGRQGMLGFGLGMQFGRGPFDRGNVPFHGSGRGMLGPNSFGGRPFMLGNMPPRAGMAVVENNVQKLPFGQGPVSITQSAIVQVATAQARAREEEAKARAEAARQGVSRSYSGGDSMSVNQYQRFQHLQHQSPMQHQMSSYDQHHKQGDMYMHQQSQQTAVHSQQQHAWNQGQQNVAYQRVPYHGHQSFSQQQHMDHTAQNDAYYQQASQHTQVQQHGYAPQQAYHYNQQQGYQYNQQATQVYGQAAQQAGDHYQQSAQQSQAAYSQQNYGEQYAQQQASQQTYNVPPSYDASASAEAAQQQAYAAYYQQQVQAQTQAQAQAQAQATTNAQAGGATSVAGTTSAAQQSYEAQWAAYYASQAAYQQQQTSGAEVGQKRPADQMDSQNQAVYNYAGYSQQGSAAGYQQQQQQVSDSAAYQAQAATAAAYQQQPTYTSPAYQQQGAASVSATYQQPGATPGYDQSSTPAAEGTFHQSATAFQPPSGVYDYSKRPRF</sequence>
<organism evidence="5 6">
    <name type="scientific">Ceratopteris richardii</name>
    <name type="common">Triangle waterfern</name>
    <dbReference type="NCBI Taxonomy" id="49495"/>
    <lineage>
        <taxon>Eukaryota</taxon>
        <taxon>Viridiplantae</taxon>
        <taxon>Streptophyta</taxon>
        <taxon>Embryophyta</taxon>
        <taxon>Tracheophyta</taxon>
        <taxon>Polypodiopsida</taxon>
        <taxon>Polypodiidae</taxon>
        <taxon>Polypodiales</taxon>
        <taxon>Pteridineae</taxon>
        <taxon>Pteridaceae</taxon>
        <taxon>Parkerioideae</taxon>
        <taxon>Ceratopteris</taxon>
    </lineage>
</organism>